<dbReference type="RefSeq" id="XP_014260077.1">
    <property type="nucleotide sequence ID" value="XM_014404591.2"/>
</dbReference>
<dbReference type="InterPro" id="IPR011042">
    <property type="entry name" value="6-blade_b-propeller_TolB-like"/>
</dbReference>
<keyword evidence="16" id="KW-0732">Signal</keyword>
<accession>A0A8I6S9T6</accession>
<feature type="binding site" evidence="15">
    <location>
        <position position="40"/>
    </location>
    <ligand>
        <name>a divalent metal cation</name>
        <dbReference type="ChEBI" id="CHEBI:60240"/>
    </ligand>
</feature>
<organism evidence="18 19">
    <name type="scientific">Cimex lectularius</name>
    <name type="common">Bed bug</name>
    <name type="synonym">Acanthia lectularia</name>
    <dbReference type="NCBI Taxonomy" id="79782"/>
    <lineage>
        <taxon>Eukaryota</taxon>
        <taxon>Metazoa</taxon>
        <taxon>Ecdysozoa</taxon>
        <taxon>Arthropoda</taxon>
        <taxon>Hexapoda</taxon>
        <taxon>Insecta</taxon>
        <taxon>Pterygota</taxon>
        <taxon>Neoptera</taxon>
        <taxon>Paraneoptera</taxon>
        <taxon>Hemiptera</taxon>
        <taxon>Heteroptera</taxon>
        <taxon>Panheteroptera</taxon>
        <taxon>Cimicomorpha</taxon>
        <taxon>Cimicidae</taxon>
        <taxon>Cimex</taxon>
    </lineage>
</organism>
<comment type="cofactor">
    <cofactor evidence="4">
        <name>Mg(2+)</name>
        <dbReference type="ChEBI" id="CHEBI:18420"/>
    </cofactor>
</comment>
<keyword evidence="19" id="KW-1185">Reference proteome</keyword>
<dbReference type="GO" id="GO:0005737">
    <property type="term" value="C:cytoplasm"/>
    <property type="evidence" value="ECO:0007669"/>
    <property type="project" value="UniProtKB-SubCell"/>
</dbReference>
<dbReference type="Pfam" id="PF08450">
    <property type="entry name" value="SGL"/>
    <property type="match status" value="1"/>
</dbReference>
<keyword evidence="11" id="KW-0378">Hydrolase</keyword>
<dbReference type="GO" id="GO:0004341">
    <property type="term" value="F:gluconolactonase activity"/>
    <property type="evidence" value="ECO:0007669"/>
    <property type="project" value="UniProtKB-EC"/>
</dbReference>
<dbReference type="FunFam" id="2.120.10.30:FF:000027">
    <property type="entry name" value="Regucalcin homologue"/>
    <property type="match status" value="1"/>
</dbReference>
<dbReference type="PANTHER" id="PTHR10907">
    <property type="entry name" value="REGUCALCIN"/>
    <property type="match status" value="1"/>
</dbReference>
<evidence type="ECO:0000256" key="13">
    <source>
        <dbReference type="ARBA" id="ARBA00032464"/>
    </source>
</evidence>
<feature type="active site" description="Proton donor/acceptor" evidence="14">
    <location>
        <position position="230"/>
    </location>
</feature>
<dbReference type="InterPro" id="IPR005511">
    <property type="entry name" value="SMP-30"/>
</dbReference>
<dbReference type="GeneID" id="106672849"/>
<dbReference type="OrthoDB" id="423498at2759"/>
<dbReference type="SUPFAM" id="SSF63829">
    <property type="entry name" value="Calcium-dependent phosphotriesterase"/>
    <property type="match status" value="1"/>
</dbReference>
<evidence type="ECO:0000256" key="11">
    <source>
        <dbReference type="ARBA" id="ARBA00022801"/>
    </source>
</evidence>
<feature type="binding site" evidence="15">
    <location>
        <position position="178"/>
    </location>
    <ligand>
        <name>a divalent metal cation</name>
        <dbReference type="ChEBI" id="CHEBI:60240"/>
    </ligand>
</feature>
<evidence type="ECO:0000256" key="7">
    <source>
        <dbReference type="ARBA" id="ARBA00013227"/>
    </source>
</evidence>
<comment type="similarity">
    <text evidence="6">Belongs to the SMP-30/CGR1 family.</text>
</comment>
<dbReference type="AlphaFoldDB" id="A0A8I6S9T6"/>
<evidence type="ECO:0000256" key="2">
    <source>
        <dbReference type="ARBA" id="ARBA00001913"/>
    </source>
</evidence>
<comment type="cofactor">
    <cofactor evidence="15">
        <name>Zn(2+)</name>
        <dbReference type="ChEBI" id="CHEBI:29105"/>
    </cofactor>
    <text evidence="15">Binds 1 divalent metal cation per subunit.</text>
</comment>
<evidence type="ECO:0000256" key="10">
    <source>
        <dbReference type="ARBA" id="ARBA00022723"/>
    </source>
</evidence>
<dbReference type="KEGG" id="clec:106672849"/>
<name>A0A8I6S9T6_CIMLE</name>
<keyword evidence="10 15" id="KW-0479">Metal-binding</keyword>
<dbReference type="Gene3D" id="2.120.10.30">
    <property type="entry name" value="TolB, C-terminal domain"/>
    <property type="match status" value="1"/>
</dbReference>
<dbReference type="EC" id="3.1.1.17" evidence="7"/>
<feature type="binding site" evidence="15">
    <location>
        <position position="230"/>
    </location>
    <ligand>
        <name>a divalent metal cation</name>
        <dbReference type="ChEBI" id="CHEBI:60240"/>
    </ligand>
</feature>
<dbReference type="GO" id="GO:0019853">
    <property type="term" value="P:L-ascorbic acid biosynthetic process"/>
    <property type="evidence" value="ECO:0007669"/>
    <property type="project" value="TreeGrafter"/>
</dbReference>
<feature type="domain" description="SMP-30/Gluconolactonase/LRE-like region" evidence="17">
    <location>
        <begin position="39"/>
        <end position="288"/>
    </location>
</feature>
<keyword evidence="15" id="KW-0862">Zinc</keyword>
<dbReference type="EnsemblMetazoa" id="XM_014404591.2">
    <property type="protein sequence ID" value="XP_014260077.1"/>
    <property type="gene ID" value="LOC106672849"/>
</dbReference>
<evidence type="ECO:0000313" key="19">
    <source>
        <dbReference type="Proteomes" id="UP000494040"/>
    </source>
</evidence>
<evidence type="ECO:0000313" key="18">
    <source>
        <dbReference type="EnsemblMetazoa" id="XP_014260077.1"/>
    </source>
</evidence>
<evidence type="ECO:0000256" key="3">
    <source>
        <dbReference type="ARBA" id="ARBA00001936"/>
    </source>
</evidence>
<evidence type="ECO:0000256" key="15">
    <source>
        <dbReference type="PIRSR" id="PIRSR605511-2"/>
    </source>
</evidence>
<feature type="binding site" evidence="15">
    <location>
        <position position="129"/>
    </location>
    <ligand>
        <name>substrate</name>
    </ligand>
</feature>
<comment type="cofactor">
    <cofactor evidence="2">
        <name>Ca(2+)</name>
        <dbReference type="ChEBI" id="CHEBI:29108"/>
    </cofactor>
</comment>
<evidence type="ECO:0000259" key="17">
    <source>
        <dbReference type="Pfam" id="PF08450"/>
    </source>
</evidence>
<feature type="signal peptide" evidence="16">
    <location>
        <begin position="1"/>
        <end position="16"/>
    </location>
</feature>
<evidence type="ECO:0000256" key="14">
    <source>
        <dbReference type="PIRSR" id="PIRSR605511-1"/>
    </source>
</evidence>
<keyword evidence="9" id="KW-0963">Cytoplasm</keyword>
<dbReference type="PANTHER" id="PTHR10907:SF47">
    <property type="entry name" value="REGUCALCIN"/>
    <property type="match status" value="1"/>
</dbReference>
<comment type="subcellular location">
    <subcellularLocation>
        <location evidence="5">Cytoplasm</location>
    </subcellularLocation>
</comment>
<dbReference type="InterPro" id="IPR013658">
    <property type="entry name" value="SGL"/>
</dbReference>
<feature type="binding site" evidence="15">
    <location>
        <position position="131"/>
    </location>
    <ligand>
        <name>substrate</name>
    </ligand>
</feature>
<evidence type="ECO:0000256" key="1">
    <source>
        <dbReference type="ARBA" id="ARBA00001589"/>
    </source>
</evidence>
<evidence type="ECO:0000256" key="5">
    <source>
        <dbReference type="ARBA" id="ARBA00004496"/>
    </source>
</evidence>
<evidence type="ECO:0000256" key="16">
    <source>
        <dbReference type="SAM" id="SignalP"/>
    </source>
</evidence>
<feature type="chain" id="PRO_5035158813" description="Regucalcin" evidence="16">
    <location>
        <begin position="17"/>
        <end position="336"/>
    </location>
</feature>
<sequence length="336" mass="37356">MLFPLLLLCICYSTNGFGESQMSSKMVVYQAVVEPNAHGEGPHWDCEEQALYFVDIAGKAVHRYHAESSTHTFLQLNDSVNVVIPIKGERSKFALGYGRDISVLTWDWKTGKYSLVKRFSVENDKPNNRFNDGKADTEGRLWIGTMSVKQPAPGEGSLYRVSSDCKLSKQFNDISISNGITWSLDEKLMYYIDSPTRRIDVFDYNIKTGAASGRRKFFAFEENNVRGVPDGMTIDRDGNLWVACWNGSQVIQISSAGILMSHVELPTDLVTSVAWGGRDLSTLYVTTMYIELDPELRKKQPLAGATFAVTGLATAGHSGGQEVSPCFLNNNNDNDF</sequence>
<protein>
    <recommendedName>
        <fullName evidence="8">Regucalcin</fullName>
        <ecNumber evidence="7">3.1.1.17</ecNumber>
    </recommendedName>
    <alternativeName>
        <fullName evidence="13">Gluconolactonase</fullName>
    </alternativeName>
</protein>
<comment type="catalytic activity">
    <reaction evidence="1">
        <text>D-glucono-1,5-lactone + H2O = D-gluconate + H(+)</text>
        <dbReference type="Rhea" id="RHEA:10440"/>
        <dbReference type="ChEBI" id="CHEBI:15377"/>
        <dbReference type="ChEBI" id="CHEBI:15378"/>
        <dbReference type="ChEBI" id="CHEBI:16217"/>
        <dbReference type="ChEBI" id="CHEBI:18391"/>
        <dbReference type="EC" id="3.1.1.17"/>
    </reaction>
</comment>
<evidence type="ECO:0000256" key="6">
    <source>
        <dbReference type="ARBA" id="ARBA00008853"/>
    </source>
</evidence>
<dbReference type="PRINTS" id="PR01790">
    <property type="entry name" value="SMP30FAMILY"/>
</dbReference>
<evidence type="ECO:0000256" key="4">
    <source>
        <dbReference type="ARBA" id="ARBA00001946"/>
    </source>
</evidence>
<evidence type="ECO:0000256" key="9">
    <source>
        <dbReference type="ARBA" id="ARBA00022490"/>
    </source>
</evidence>
<keyword evidence="12" id="KW-0106">Calcium</keyword>
<dbReference type="Proteomes" id="UP000494040">
    <property type="component" value="Unassembled WGS sequence"/>
</dbReference>
<comment type="cofactor">
    <cofactor evidence="3">
        <name>Mn(2+)</name>
        <dbReference type="ChEBI" id="CHEBI:29035"/>
    </cofactor>
</comment>
<evidence type="ECO:0000256" key="12">
    <source>
        <dbReference type="ARBA" id="ARBA00022837"/>
    </source>
</evidence>
<proteinExistence type="inferred from homology"/>
<evidence type="ECO:0000256" key="8">
    <source>
        <dbReference type="ARBA" id="ARBA00016808"/>
    </source>
</evidence>
<dbReference type="GO" id="GO:0005509">
    <property type="term" value="F:calcium ion binding"/>
    <property type="evidence" value="ECO:0007669"/>
    <property type="project" value="TreeGrafter"/>
</dbReference>
<reference evidence="18" key="1">
    <citation type="submission" date="2022-01" db="UniProtKB">
        <authorList>
            <consortium name="EnsemblMetazoa"/>
        </authorList>
    </citation>
    <scope>IDENTIFICATION</scope>
</reference>
<dbReference type="OMA" id="GITWNEK"/>